<evidence type="ECO:0000256" key="6">
    <source>
        <dbReference type="PIRSR" id="PIRSR604808-2"/>
    </source>
</evidence>
<dbReference type="InterPro" id="IPR004808">
    <property type="entry name" value="AP_endonuc_1"/>
</dbReference>
<protein>
    <submittedName>
        <fullName evidence="9">Exodeoxyribonuclease III</fullName>
    </submittedName>
</protein>
<sequence>MRIATWNVNSARARFGRITELLARHDIDVLALQETKMKEFPPVEGYEVAHVGYNQWNGVAILSRVGLEDVRTSFVGQPDYEGKPEGRAVSAVCGGKRIWSLYVPNGRDIDHPHYDYKLRFLYNFARYAAPHADLAMGDFNVVPRPQDVYDEEALTTHVTEPERQAFEYLTDVLPVVSPDEYTYWDYQARRFDRDQGMRIDFQLSRTPATQGFVDRAERAGKSSDHAPVVCDFA</sequence>
<evidence type="ECO:0000313" key="9">
    <source>
        <dbReference type="EMBL" id="WOT02372.1"/>
    </source>
</evidence>
<feature type="binding site" evidence="6">
    <location>
        <position position="34"/>
    </location>
    <ligand>
        <name>Mg(2+)</name>
        <dbReference type="ChEBI" id="CHEBI:18420"/>
        <label>1</label>
    </ligand>
</feature>
<dbReference type="GO" id="GO:0006281">
    <property type="term" value="P:DNA repair"/>
    <property type="evidence" value="ECO:0007669"/>
    <property type="project" value="InterPro"/>
</dbReference>
<comment type="cofactor">
    <cofactor evidence="6">
        <name>Mg(2+)</name>
        <dbReference type="ChEBI" id="CHEBI:18420"/>
    </cofactor>
    <cofactor evidence="6">
        <name>Mn(2+)</name>
        <dbReference type="ChEBI" id="CHEBI:29035"/>
    </cofactor>
    <text evidence="6">Probably binds two magnesium or manganese ions per subunit.</text>
</comment>
<feature type="site" description="Interaction with DNA substrate" evidence="7">
    <location>
        <position position="225"/>
    </location>
</feature>
<gene>
    <name evidence="9" type="ORF">CYJ47_00910</name>
</gene>
<dbReference type="EMBL" id="CP136958">
    <property type="protein sequence ID" value="WOT02372.1"/>
    <property type="molecule type" value="Genomic_DNA"/>
</dbReference>
<keyword evidence="6" id="KW-0464">Manganese</keyword>
<dbReference type="Gene3D" id="3.60.10.10">
    <property type="entry name" value="Endonuclease/exonuclease/phosphatase"/>
    <property type="match status" value="1"/>
</dbReference>
<evidence type="ECO:0000313" key="10">
    <source>
        <dbReference type="Proteomes" id="UP000234560"/>
    </source>
</evidence>
<evidence type="ECO:0000256" key="7">
    <source>
        <dbReference type="PIRSR" id="PIRSR604808-3"/>
    </source>
</evidence>
<evidence type="ECO:0000256" key="4">
    <source>
        <dbReference type="ARBA" id="ARBA00022842"/>
    </source>
</evidence>
<dbReference type="InterPro" id="IPR005135">
    <property type="entry name" value="Endo/exonuclease/phosphatase"/>
</dbReference>
<feature type="active site" evidence="5">
    <location>
        <position position="102"/>
    </location>
</feature>
<dbReference type="InterPro" id="IPR036691">
    <property type="entry name" value="Endo/exonu/phosph_ase_sf"/>
</dbReference>
<feature type="site" description="Important for catalytic activity" evidence="7">
    <location>
        <position position="200"/>
    </location>
</feature>
<feature type="active site" description="Proton acceptor" evidence="5">
    <location>
        <position position="225"/>
    </location>
</feature>
<feature type="active site" description="Proton donor/acceptor" evidence="5">
    <location>
        <position position="138"/>
    </location>
</feature>
<evidence type="ECO:0000256" key="5">
    <source>
        <dbReference type="PIRSR" id="PIRSR604808-1"/>
    </source>
</evidence>
<keyword evidence="3" id="KW-0378">Hydrolase</keyword>
<evidence type="ECO:0000259" key="8">
    <source>
        <dbReference type="Pfam" id="PF03372"/>
    </source>
</evidence>
<name>A0AAF0YS26_9CORY</name>
<proteinExistence type="inferred from homology"/>
<keyword evidence="2 6" id="KW-0479">Metal-binding</keyword>
<dbReference type="PANTHER" id="PTHR43250">
    <property type="entry name" value="EXODEOXYRIBONUCLEASE III"/>
    <property type="match status" value="1"/>
</dbReference>
<feature type="binding site" evidence="6">
    <location>
        <position position="7"/>
    </location>
    <ligand>
        <name>Mg(2+)</name>
        <dbReference type="ChEBI" id="CHEBI:18420"/>
        <label>1</label>
    </ligand>
</feature>
<reference evidence="9" key="1">
    <citation type="submission" date="2017-12" db="EMBL/GenBank/DDBJ databases">
        <authorList>
            <person name="Thomas-White K."/>
            <person name="Wolfe A.J."/>
        </authorList>
    </citation>
    <scope>NUCLEOTIDE SEQUENCE</scope>
    <source>
        <strain evidence="9">UMB0763</strain>
    </source>
</reference>
<evidence type="ECO:0000256" key="3">
    <source>
        <dbReference type="ARBA" id="ARBA00022801"/>
    </source>
</evidence>
<feature type="binding site" evidence="6">
    <location>
        <position position="225"/>
    </location>
    <ligand>
        <name>Mg(2+)</name>
        <dbReference type="ChEBI" id="CHEBI:18420"/>
        <label>1</label>
    </ligand>
</feature>
<feature type="binding site" evidence="6">
    <location>
        <position position="224"/>
    </location>
    <ligand>
        <name>Mg(2+)</name>
        <dbReference type="ChEBI" id="CHEBI:18420"/>
        <label>1</label>
    </ligand>
</feature>
<dbReference type="PROSITE" id="PS51435">
    <property type="entry name" value="AP_NUCLEASE_F1_4"/>
    <property type="match status" value="1"/>
</dbReference>
<dbReference type="Proteomes" id="UP000234560">
    <property type="component" value="Chromosome"/>
</dbReference>
<evidence type="ECO:0000256" key="1">
    <source>
        <dbReference type="ARBA" id="ARBA00007092"/>
    </source>
</evidence>
<dbReference type="AlphaFoldDB" id="A0AAF0YS26"/>
<dbReference type="GO" id="GO:0008311">
    <property type="term" value="F:double-stranded DNA 3'-5' DNA exonuclease activity"/>
    <property type="evidence" value="ECO:0007669"/>
    <property type="project" value="InterPro"/>
</dbReference>
<reference evidence="9" key="2">
    <citation type="submission" date="2023-10" db="EMBL/GenBank/DDBJ databases">
        <authorList>
            <person name="Choi B."/>
        </authorList>
    </citation>
    <scope>NUCLEOTIDE SEQUENCE</scope>
    <source>
        <strain evidence="9">UMB0763</strain>
    </source>
</reference>
<dbReference type="InterPro" id="IPR037493">
    <property type="entry name" value="ExoIII-like"/>
</dbReference>
<comment type="similarity">
    <text evidence="1">Belongs to the DNA repair enzymes AP/ExoA family.</text>
</comment>
<keyword evidence="4 6" id="KW-0460">Magnesium</keyword>
<feature type="binding site" evidence="6">
    <location>
        <position position="140"/>
    </location>
    <ligand>
        <name>Mg(2+)</name>
        <dbReference type="ChEBI" id="CHEBI:18420"/>
        <label>1</label>
    </ligand>
</feature>
<dbReference type="PANTHER" id="PTHR43250:SF2">
    <property type="entry name" value="EXODEOXYRIBONUCLEASE III"/>
    <property type="match status" value="1"/>
</dbReference>
<evidence type="ECO:0000256" key="2">
    <source>
        <dbReference type="ARBA" id="ARBA00022723"/>
    </source>
</evidence>
<dbReference type="GO" id="GO:0046872">
    <property type="term" value="F:metal ion binding"/>
    <property type="evidence" value="ECO:0007669"/>
    <property type="project" value="UniProtKB-KW"/>
</dbReference>
<dbReference type="NCBIfam" id="TIGR00633">
    <property type="entry name" value="xth"/>
    <property type="match status" value="1"/>
</dbReference>
<dbReference type="KEGG" id="cpyr:CYJ47_00910"/>
<accession>A0AAF0YS26</accession>
<dbReference type="Pfam" id="PF03372">
    <property type="entry name" value="Exo_endo_phos"/>
    <property type="match status" value="1"/>
</dbReference>
<dbReference type="RefSeq" id="WP_101678731.1">
    <property type="nucleotide sequence ID" value="NZ_CAUPGZ010000012.1"/>
</dbReference>
<feature type="site" description="Transition state stabilizer" evidence="7">
    <location>
        <position position="140"/>
    </location>
</feature>
<dbReference type="SUPFAM" id="SSF56219">
    <property type="entry name" value="DNase I-like"/>
    <property type="match status" value="1"/>
</dbReference>
<feature type="domain" description="Endonuclease/exonuclease/phosphatase" evidence="8">
    <location>
        <begin position="4"/>
        <end position="225"/>
    </location>
</feature>
<organism evidence="9 10">
    <name type="scientific">Corynebacterium pyruviciproducens</name>
    <dbReference type="NCBI Taxonomy" id="598660"/>
    <lineage>
        <taxon>Bacteria</taxon>
        <taxon>Bacillati</taxon>
        <taxon>Actinomycetota</taxon>
        <taxon>Actinomycetes</taxon>
        <taxon>Mycobacteriales</taxon>
        <taxon>Corynebacteriaceae</taxon>
        <taxon>Corynebacterium</taxon>
    </lineage>
</organism>
<feature type="binding site" evidence="6">
    <location>
        <position position="138"/>
    </location>
    <ligand>
        <name>Mg(2+)</name>
        <dbReference type="ChEBI" id="CHEBI:18420"/>
        <label>1</label>
    </ligand>
</feature>